<evidence type="ECO:0000313" key="10">
    <source>
        <dbReference type="Proteomes" id="UP000471298"/>
    </source>
</evidence>
<dbReference type="PROSITE" id="PS50106">
    <property type="entry name" value="PDZ"/>
    <property type="match status" value="1"/>
</dbReference>
<comment type="similarity">
    <text evidence="1 5">Belongs to the peptidase S41A family.</text>
</comment>
<dbReference type="GO" id="GO:0008236">
    <property type="term" value="F:serine-type peptidase activity"/>
    <property type="evidence" value="ECO:0007669"/>
    <property type="project" value="UniProtKB-KW"/>
</dbReference>
<gene>
    <name evidence="9" type="ORF">GCU85_03800</name>
</gene>
<dbReference type="InterPro" id="IPR020992">
    <property type="entry name" value="Tail_Prtase_C"/>
</dbReference>
<evidence type="ECO:0000256" key="1">
    <source>
        <dbReference type="ARBA" id="ARBA00009179"/>
    </source>
</evidence>
<keyword evidence="10" id="KW-1185">Reference proteome</keyword>
<dbReference type="Pfam" id="PF11818">
    <property type="entry name" value="DUF3340"/>
    <property type="match status" value="1"/>
</dbReference>
<dbReference type="FunCoup" id="A0A6N7ETW3">
    <property type="interactions" value="239"/>
</dbReference>
<dbReference type="GO" id="GO:0007165">
    <property type="term" value="P:signal transduction"/>
    <property type="evidence" value="ECO:0007669"/>
    <property type="project" value="TreeGrafter"/>
</dbReference>
<dbReference type="GO" id="GO:0006508">
    <property type="term" value="P:proteolysis"/>
    <property type="evidence" value="ECO:0007669"/>
    <property type="project" value="UniProtKB-KW"/>
</dbReference>
<dbReference type="Pfam" id="PF03572">
    <property type="entry name" value="Peptidase_S41"/>
    <property type="match status" value="1"/>
</dbReference>
<dbReference type="InterPro" id="IPR036034">
    <property type="entry name" value="PDZ_sf"/>
</dbReference>
<dbReference type="PANTHER" id="PTHR32060">
    <property type="entry name" value="TAIL-SPECIFIC PROTEASE"/>
    <property type="match status" value="1"/>
</dbReference>
<keyword evidence="4 5" id="KW-0720">Serine protease</keyword>
<dbReference type="CDD" id="cd06782">
    <property type="entry name" value="cpPDZ_CPP-like"/>
    <property type="match status" value="1"/>
</dbReference>
<dbReference type="InParanoid" id="A0A6N7ETW3"/>
<organism evidence="9 10">
    <name type="scientific">Ostreibacterium oceani</name>
    <dbReference type="NCBI Taxonomy" id="2654998"/>
    <lineage>
        <taxon>Bacteria</taxon>
        <taxon>Pseudomonadati</taxon>
        <taxon>Pseudomonadota</taxon>
        <taxon>Gammaproteobacteria</taxon>
        <taxon>Cardiobacteriales</taxon>
        <taxon>Ostreibacteriaceae</taxon>
        <taxon>Ostreibacterium</taxon>
    </lineage>
</organism>
<proteinExistence type="inferred from homology"/>
<evidence type="ECO:0000259" key="8">
    <source>
        <dbReference type="PROSITE" id="PS50106"/>
    </source>
</evidence>
<dbReference type="Pfam" id="PF00595">
    <property type="entry name" value="PDZ"/>
    <property type="match status" value="1"/>
</dbReference>
<dbReference type="InterPro" id="IPR004447">
    <property type="entry name" value="Peptidase_S41A"/>
</dbReference>
<dbReference type="Proteomes" id="UP000471298">
    <property type="component" value="Unassembled WGS sequence"/>
</dbReference>
<dbReference type="AlphaFoldDB" id="A0A6N7ETW3"/>
<evidence type="ECO:0000256" key="4">
    <source>
        <dbReference type="ARBA" id="ARBA00022825"/>
    </source>
</evidence>
<evidence type="ECO:0000256" key="3">
    <source>
        <dbReference type="ARBA" id="ARBA00022801"/>
    </source>
</evidence>
<feature type="chain" id="PRO_5026745584" evidence="7">
    <location>
        <begin position="19"/>
        <end position="704"/>
    </location>
</feature>
<dbReference type="Gene3D" id="3.90.226.10">
    <property type="entry name" value="2-enoyl-CoA Hydratase, Chain A, domain 1"/>
    <property type="match status" value="1"/>
</dbReference>
<keyword evidence="6" id="KW-0175">Coiled coil</keyword>
<dbReference type="SUPFAM" id="SSF52096">
    <property type="entry name" value="ClpP/crotonase"/>
    <property type="match status" value="1"/>
</dbReference>
<keyword evidence="2 5" id="KW-0645">Protease</keyword>
<dbReference type="CDD" id="cd07560">
    <property type="entry name" value="Peptidase_S41_CPP"/>
    <property type="match status" value="1"/>
</dbReference>
<dbReference type="GO" id="GO:0030288">
    <property type="term" value="C:outer membrane-bounded periplasmic space"/>
    <property type="evidence" value="ECO:0007669"/>
    <property type="project" value="TreeGrafter"/>
</dbReference>
<reference evidence="9 10" key="1">
    <citation type="submission" date="2019-10" db="EMBL/GenBank/DDBJ databases">
        <title>Cardiobacteriales fam. a chemoheterotrophic member of the order Cardiobacteriales, and proposal of Cardiobacteriales fam. nov.</title>
        <authorList>
            <person name="Wang C."/>
        </authorList>
    </citation>
    <scope>NUCLEOTIDE SEQUENCE [LARGE SCALE GENOMIC DNA]</scope>
    <source>
        <strain evidence="9 10">ML27</strain>
    </source>
</reference>
<keyword evidence="3 5" id="KW-0378">Hydrolase</keyword>
<evidence type="ECO:0000256" key="2">
    <source>
        <dbReference type="ARBA" id="ARBA00022670"/>
    </source>
</evidence>
<feature type="signal peptide" evidence="7">
    <location>
        <begin position="1"/>
        <end position="18"/>
    </location>
</feature>
<dbReference type="RefSeq" id="WP_152809540.1">
    <property type="nucleotide sequence ID" value="NZ_WHNW01000003.1"/>
</dbReference>
<dbReference type="InterPro" id="IPR001478">
    <property type="entry name" value="PDZ"/>
</dbReference>
<evidence type="ECO:0000256" key="6">
    <source>
        <dbReference type="SAM" id="Coils"/>
    </source>
</evidence>
<dbReference type="Pfam" id="PF17804">
    <property type="entry name" value="TSP_NTD"/>
    <property type="match status" value="1"/>
</dbReference>
<dbReference type="InterPro" id="IPR040573">
    <property type="entry name" value="TSP_N"/>
</dbReference>
<dbReference type="InterPro" id="IPR005151">
    <property type="entry name" value="Tail-specific_protease"/>
</dbReference>
<evidence type="ECO:0000256" key="7">
    <source>
        <dbReference type="SAM" id="SignalP"/>
    </source>
</evidence>
<dbReference type="PANTHER" id="PTHR32060:SF22">
    <property type="entry name" value="CARBOXYL-TERMINAL-PROCESSING PEPTIDASE 3, CHLOROPLASTIC"/>
    <property type="match status" value="1"/>
</dbReference>
<dbReference type="EMBL" id="WHNW01000003">
    <property type="protein sequence ID" value="MPV85862.1"/>
    <property type="molecule type" value="Genomic_DNA"/>
</dbReference>
<keyword evidence="7" id="KW-0732">Signal</keyword>
<evidence type="ECO:0000256" key="5">
    <source>
        <dbReference type="RuleBase" id="RU004404"/>
    </source>
</evidence>
<dbReference type="SMART" id="SM00228">
    <property type="entry name" value="PDZ"/>
    <property type="match status" value="1"/>
</dbReference>
<accession>A0A6N7ETW3</accession>
<protein>
    <submittedName>
        <fullName evidence="9">PDZ domain-containing protein</fullName>
    </submittedName>
</protein>
<sequence length="704" mass="79993">MLSRLILILCVFASLAQAKVEPDVKLEAKPEAKHSAQLKLMDAFLAQHHYQSQLLDDAQSKIVLAKYLEMLDYRKLLFTKKDVDYFSQYETTIDDFVHKGDLNFIFDIYMRHKQARIAQIDWVLRHLEKPMSEQRTDAINTDYDNMPWATDEAARQSRWEQHVQNEWILLRLASQDDEKARETLKKRYENIKKRLQRVDSDEIFQTFANAMTAVYDPHTSYFSPVSSEDFDINMSLSLEGIGAQLTMEEELVTITKLIPGGPAIKSGQIQSGDKILGVAQGKDGPMEDIVGWLTRDAVKLIRGKRGSTVRLRLQRAHSDEIDEITLIRDKINLEESAAKSEIKTIEREGKKYQLGVITIPSFYLDFEAVRRGDKAYRSTTEDVKVLIDALEKEKIDGLVIDLRYNGGGALEEAVNLTGLFFDKGPVVQVRRADGDLTVHEDEDNKTYYAGPLAVLINNQSASASEIFAGAIKDTDRGLVLGQPTFGKGSVQNIIDLERFIPTFKNQLGKLKMTIAMFYRINGSSTQLKGVKPDIYIPNAESLMPYGESEEAFALPWRTIQSVVHPDFLLVKPILPALQTRYDKKNQENPVLQNLIAIHAYEKQLMDQKSFSLDLAKRQSEKTTRQEKLLALQNNYRRIYGYPLLTEDDLDKKETDKSEAEKQADEDYQVDAILDIALETVSDYIELITEQPAESTVAGKKSASE</sequence>
<dbReference type="SUPFAM" id="SSF50156">
    <property type="entry name" value="PDZ domain-like"/>
    <property type="match status" value="1"/>
</dbReference>
<dbReference type="SMART" id="SM00245">
    <property type="entry name" value="TSPc"/>
    <property type="match status" value="1"/>
</dbReference>
<dbReference type="FunFam" id="3.90.226.10:FF:000090">
    <property type="entry name" value="Tail-specific protease"/>
    <property type="match status" value="1"/>
</dbReference>
<comment type="caution">
    <text evidence="9">The sequence shown here is derived from an EMBL/GenBank/DDBJ whole genome shotgun (WGS) entry which is preliminary data.</text>
</comment>
<dbReference type="InterPro" id="IPR029045">
    <property type="entry name" value="ClpP/crotonase-like_dom_sf"/>
</dbReference>
<dbReference type="Gene3D" id="2.30.42.10">
    <property type="match status" value="1"/>
</dbReference>
<dbReference type="NCBIfam" id="TIGR00225">
    <property type="entry name" value="prc"/>
    <property type="match status" value="1"/>
</dbReference>
<evidence type="ECO:0000313" key="9">
    <source>
        <dbReference type="EMBL" id="MPV85862.1"/>
    </source>
</evidence>
<name>A0A6N7ETW3_9GAMM</name>
<feature type="domain" description="PDZ" evidence="8">
    <location>
        <begin position="231"/>
        <end position="302"/>
    </location>
</feature>
<dbReference type="GO" id="GO:0004175">
    <property type="term" value="F:endopeptidase activity"/>
    <property type="evidence" value="ECO:0007669"/>
    <property type="project" value="TreeGrafter"/>
</dbReference>
<feature type="coiled-coil region" evidence="6">
    <location>
        <begin position="174"/>
        <end position="201"/>
    </location>
</feature>